<sequence>MELRQILATDAKMRVLVGHGLFDLAMPYFGSKMVLDQLAAYASAPRIRLVFFPGGHMFHSRNPSRQAFRTEVETMIRYGRVLIEPAAN</sequence>
<dbReference type="SUPFAM" id="SSF53474">
    <property type="entry name" value="alpha/beta-Hydrolases"/>
    <property type="match status" value="1"/>
</dbReference>
<protein>
    <recommendedName>
        <fullName evidence="3">Peptidase S9 prolyl oligopeptidase catalytic domain-containing protein</fullName>
    </recommendedName>
</protein>
<dbReference type="InterPro" id="IPR029058">
    <property type="entry name" value="AB_hydrolase_fold"/>
</dbReference>
<evidence type="ECO:0008006" key="3">
    <source>
        <dbReference type="Google" id="ProtNLM"/>
    </source>
</evidence>
<gene>
    <name evidence="1" type="ORF">CQ14_40645</name>
</gene>
<accession>A0A0R3N7E0</accession>
<dbReference type="AlphaFoldDB" id="A0A0R3N7E0"/>
<dbReference type="Proteomes" id="UP000051660">
    <property type="component" value="Unassembled WGS sequence"/>
</dbReference>
<reference evidence="1 2" key="1">
    <citation type="submission" date="2014-03" db="EMBL/GenBank/DDBJ databases">
        <title>Bradyrhizobium valentinum sp. nov., isolated from effective nodules of Lupinus mariae-josephae, a lupine endemic of basic-lime soils in Eastern Spain.</title>
        <authorList>
            <person name="Duran D."/>
            <person name="Rey L."/>
            <person name="Navarro A."/>
            <person name="Busquets A."/>
            <person name="Imperial J."/>
            <person name="Ruiz-Argueso T."/>
        </authorList>
    </citation>
    <scope>NUCLEOTIDE SEQUENCE [LARGE SCALE GENOMIC DNA]</scope>
    <source>
        <strain evidence="1 2">CCBAU 23086</strain>
    </source>
</reference>
<comment type="caution">
    <text evidence="1">The sequence shown here is derived from an EMBL/GenBank/DDBJ whole genome shotgun (WGS) entry which is preliminary data.</text>
</comment>
<proteinExistence type="predicted"/>
<evidence type="ECO:0000313" key="2">
    <source>
        <dbReference type="Proteomes" id="UP000051660"/>
    </source>
</evidence>
<evidence type="ECO:0000313" key="1">
    <source>
        <dbReference type="EMBL" id="KRR28328.1"/>
    </source>
</evidence>
<dbReference type="EMBL" id="LLYB01000027">
    <property type="protein sequence ID" value="KRR28328.1"/>
    <property type="molecule type" value="Genomic_DNA"/>
</dbReference>
<organism evidence="1 2">
    <name type="scientific">Bradyrhizobium lablabi</name>
    <dbReference type="NCBI Taxonomy" id="722472"/>
    <lineage>
        <taxon>Bacteria</taxon>
        <taxon>Pseudomonadati</taxon>
        <taxon>Pseudomonadota</taxon>
        <taxon>Alphaproteobacteria</taxon>
        <taxon>Hyphomicrobiales</taxon>
        <taxon>Nitrobacteraceae</taxon>
        <taxon>Bradyrhizobium</taxon>
    </lineage>
</organism>
<name>A0A0R3N7E0_9BRAD</name>